<proteinExistence type="predicted"/>
<accession>A0A7K8Y3K1</accession>
<dbReference type="InterPro" id="IPR053101">
    <property type="entry name" value="TM221"/>
</dbReference>
<gene>
    <name evidence="3" type="primary">Tmem221</name>
    <name evidence="3" type="ORF">EUBBOU_R11740</name>
</gene>
<feature type="transmembrane region" description="Helical" evidence="2">
    <location>
        <begin position="17"/>
        <end position="41"/>
    </location>
</feature>
<comment type="caution">
    <text evidence="3">The sequence shown here is derived from an EMBL/GenBank/DDBJ whole genome shotgun (WGS) entry which is preliminary data.</text>
</comment>
<name>A0A7K8Y3K1_9PICI</name>
<dbReference type="EMBL" id="VWZE01025075">
    <property type="protein sequence ID" value="NXF97947.1"/>
    <property type="molecule type" value="Genomic_DNA"/>
</dbReference>
<dbReference type="OrthoDB" id="8873919at2759"/>
<feature type="non-terminal residue" evidence="3">
    <location>
        <position position="1"/>
    </location>
</feature>
<dbReference type="Proteomes" id="UP000583613">
    <property type="component" value="Unassembled WGS sequence"/>
</dbReference>
<keyword evidence="4" id="KW-1185">Reference proteome</keyword>
<feature type="compositionally biased region" description="Polar residues" evidence="1">
    <location>
        <begin position="86"/>
        <end position="107"/>
    </location>
</feature>
<feature type="transmembrane region" description="Helical" evidence="2">
    <location>
        <begin position="47"/>
        <end position="69"/>
    </location>
</feature>
<organism evidence="3 4">
    <name type="scientific">Eubucco bourcierii</name>
    <name type="common">red-headed barbet</name>
    <dbReference type="NCBI Taxonomy" id="91767"/>
    <lineage>
        <taxon>Eukaryota</taxon>
        <taxon>Metazoa</taxon>
        <taxon>Chordata</taxon>
        <taxon>Craniata</taxon>
        <taxon>Vertebrata</taxon>
        <taxon>Euteleostomi</taxon>
        <taxon>Archelosauria</taxon>
        <taxon>Archosauria</taxon>
        <taxon>Dinosauria</taxon>
        <taxon>Saurischia</taxon>
        <taxon>Theropoda</taxon>
        <taxon>Coelurosauria</taxon>
        <taxon>Aves</taxon>
        <taxon>Neognathae</taxon>
        <taxon>Neoaves</taxon>
        <taxon>Telluraves</taxon>
        <taxon>Coraciimorphae</taxon>
        <taxon>Piciformes</taxon>
        <taxon>Ramphastidae</taxon>
        <taxon>Eubucco</taxon>
    </lineage>
</organism>
<keyword evidence="2" id="KW-1133">Transmembrane helix</keyword>
<sequence>PCRADWFLLDSRSVRHAAIGLFCCGLSVYLTALAIYMLLLFELEAGIASACILSSGIIVLLLSVTHALLRASQASRRGRSDLSHTLYENDSAQQGESSSSDLNNKNLASPRPRPEIHREFSFPPFLERKSQ</sequence>
<dbReference type="PANTHER" id="PTHR36132">
    <property type="entry name" value="TRANSMEMBRANE PROTEIN 221"/>
    <property type="match status" value="1"/>
</dbReference>
<feature type="non-terminal residue" evidence="3">
    <location>
        <position position="131"/>
    </location>
</feature>
<keyword evidence="2" id="KW-0812">Transmembrane</keyword>
<reference evidence="3 4" key="1">
    <citation type="submission" date="2019-09" db="EMBL/GenBank/DDBJ databases">
        <title>Bird 10,000 Genomes (B10K) Project - Family phase.</title>
        <authorList>
            <person name="Zhang G."/>
        </authorList>
    </citation>
    <scope>NUCLEOTIDE SEQUENCE [LARGE SCALE GENOMIC DNA]</scope>
    <source>
        <strain evidence="3">B10K-DU-001-04</strain>
        <tissue evidence="3">Muscle</tissue>
    </source>
</reference>
<keyword evidence="2" id="KW-0472">Membrane</keyword>
<feature type="compositionally biased region" description="Basic and acidic residues" evidence="1">
    <location>
        <begin position="112"/>
        <end position="131"/>
    </location>
</feature>
<dbReference type="AlphaFoldDB" id="A0A7K8Y3K1"/>
<feature type="region of interest" description="Disordered" evidence="1">
    <location>
        <begin position="73"/>
        <end position="131"/>
    </location>
</feature>
<evidence type="ECO:0000313" key="4">
    <source>
        <dbReference type="Proteomes" id="UP000583613"/>
    </source>
</evidence>
<evidence type="ECO:0000313" key="3">
    <source>
        <dbReference type="EMBL" id="NXF97947.1"/>
    </source>
</evidence>
<dbReference type="PANTHER" id="PTHR36132:SF1">
    <property type="entry name" value="TRANSMEMBRANE PROTEIN 221"/>
    <property type="match status" value="1"/>
</dbReference>
<evidence type="ECO:0000256" key="1">
    <source>
        <dbReference type="SAM" id="MobiDB-lite"/>
    </source>
</evidence>
<evidence type="ECO:0000256" key="2">
    <source>
        <dbReference type="SAM" id="Phobius"/>
    </source>
</evidence>
<dbReference type="Pfam" id="PF15038">
    <property type="entry name" value="Jiraiya"/>
    <property type="match status" value="1"/>
</dbReference>
<dbReference type="InterPro" id="IPR029201">
    <property type="entry name" value="Jiraiya"/>
</dbReference>
<protein>
    <submittedName>
        <fullName evidence="3">TM221 protein</fullName>
    </submittedName>
</protein>